<evidence type="ECO:0000256" key="2">
    <source>
        <dbReference type="SAM" id="SignalP"/>
    </source>
</evidence>
<proteinExistence type="predicted"/>
<feature type="domain" description="Ig-like" evidence="3">
    <location>
        <begin position="31"/>
        <end position="98"/>
    </location>
</feature>
<dbReference type="PANTHER" id="PTHR46013:SF4">
    <property type="entry name" value="B-CELL RECEPTOR CD22-RELATED"/>
    <property type="match status" value="1"/>
</dbReference>
<accession>A0AAJ8B5A8</accession>
<feature type="chain" id="PRO_5042561274" evidence="2">
    <location>
        <begin position="23"/>
        <end position="615"/>
    </location>
</feature>
<dbReference type="KEGG" id="lcf:108887219"/>
<reference evidence="5" key="1">
    <citation type="submission" date="2025-08" db="UniProtKB">
        <authorList>
            <consortium name="RefSeq"/>
        </authorList>
    </citation>
    <scope>IDENTIFICATION</scope>
    <source>
        <tissue evidence="5">Brain</tissue>
    </source>
</reference>
<keyword evidence="2" id="KW-0732">Signal</keyword>
<organism evidence="4 5">
    <name type="scientific">Lates calcarifer</name>
    <name type="common">Barramundi</name>
    <name type="synonym">Holocentrus calcarifer</name>
    <dbReference type="NCBI Taxonomy" id="8187"/>
    <lineage>
        <taxon>Eukaryota</taxon>
        <taxon>Metazoa</taxon>
        <taxon>Chordata</taxon>
        <taxon>Craniata</taxon>
        <taxon>Vertebrata</taxon>
        <taxon>Euteleostomi</taxon>
        <taxon>Actinopterygii</taxon>
        <taxon>Neopterygii</taxon>
        <taxon>Teleostei</taxon>
        <taxon>Neoteleostei</taxon>
        <taxon>Acanthomorphata</taxon>
        <taxon>Carangaria</taxon>
        <taxon>Carangaria incertae sedis</taxon>
        <taxon>Centropomidae</taxon>
        <taxon>Lates</taxon>
    </lineage>
</organism>
<evidence type="ECO:0000313" key="4">
    <source>
        <dbReference type="Proteomes" id="UP000694890"/>
    </source>
</evidence>
<dbReference type="Gene3D" id="2.60.40.10">
    <property type="entry name" value="Immunoglobulins"/>
    <property type="match status" value="4"/>
</dbReference>
<dbReference type="Proteomes" id="UP000694890">
    <property type="component" value="Linkage group LG5"/>
</dbReference>
<protein>
    <submittedName>
        <fullName evidence="5">Uncharacterized protein LOC108887219</fullName>
    </submittedName>
</protein>
<evidence type="ECO:0000256" key="1">
    <source>
        <dbReference type="SAM" id="Phobius"/>
    </source>
</evidence>
<feature type="domain" description="Ig-like" evidence="3">
    <location>
        <begin position="104"/>
        <end position="196"/>
    </location>
</feature>
<dbReference type="RefSeq" id="XP_050926214.1">
    <property type="nucleotide sequence ID" value="XM_051070257.1"/>
</dbReference>
<evidence type="ECO:0000259" key="3">
    <source>
        <dbReference type="PROSITE" id="PS50835"/>
    </source>
</evidence>
<dbReference type="PROSITE" id="PS50835">
    <property type="entry name" value="IG_LIKE"/>
    <property type="match status" value="3"/>
</dbReference>
<gene>
    <name evidence="5" type="primary">LOC108887219</name>
</gene>
<dbReference type="InterPro" id="IPR007110">
    <property type="entry name" value="Ig-like_dom"/>
</dbReference>
<dbReference type="Pfam" id="PF13895">
    <property type="entry name" value="Ig_2"/>
    <property type="match status" value="1"/>
</dbReference>
<keyword evidence="1" id="KW-0812">Transmembrane</keyword>
<dbReference type="InterPro" id="IPR003599">
    <property type="entry name" value="Ig_sub"/>
</dbReference>
<dbReference type="InterPro" id="IPR013783">
    <property type="entry name" value="Ig-like_fold"/>
</dbReference>
<keyword evidence="1" id="KW-0472">Membrane</keyword>
<name>A0AAJ8B5A8_LATCA</name>
<feature type="transmembrane region" description="Helical" evidence="1">
    <location>
        <begin position="507"/>
        <end position="531"/>
    </location>
</feature>
<keyword evidence="1" id="KW-1133">Transmembrane helix</keyword>
<feature type="signal peptide" evidence="2">
    <location>
        <begin position="1"/>
        <end position="22"/>
    </location>
</feature>
<dbReference type="SUPFAM" id="SSF48726">
    <property type="entry name" value="Immunoglobulin"/>
    <property type="match status" value="3"/>
</dbReference>
<dbReference type="InterPro" id="IPR036179">
    <property type="entry name" value="Ig-like_dom_sf"/>
</dbReference>
<dbReference type="PANTHER" id="PTHR46013">
    <property type="entry name" value="VASCULAR CELL ADHESION MOLECULE 1"/>
    <property type="match status" value="1"/>
</dbReference>
<feature type="domain" description="Ig-like" evidence="3">
    <location>
        <begin position="409"/>
        <end position="499"/>
    </location>
</feature>
<sequence length="615" mass="70191">MLLAEAGCMFMGLILYMSGVLGKQRSICALKGSSVNLSCSVEHPTSRNKWYTVHWDGHKYVLNETFADGHVTYNMSEQNNTLSIKDLRDSDAKFYCCRENTENPYFCYLHGTELHVADLQVKVIPTTGEQTVSLMCSTSCPLTENPAAYIWYKNGEFLYQDWSPWYQQLVSSEEAVTYSCAIKGYEHLRAPEVSVDSVTSTCFSVTYAKGRMCSYQEKSEDEPCSITYPTEVHVQKTPADKFVRVACNTSCPLIDSQTSYIWYWNRIFYASSKSPHSVDSHLSGTNFSCAVKGHEDLFSAEVCINDKMCWIVNYVKRRICALQGSSVNISSEYSYPYNKQPKSKFWYKTKRSGEEEAEKLIEAVSRVEYHDNMKNHHNLTIKKLRKNDSAEYTFRLQQHNEGWKQSDLPGVILIVTDLRVKFTPSAEVTEGQRVTLTCSTSCPLTDDTNYLWYMNSRPLTLPENQTKHLVLDPVSSQHAGKYSCAVQTHNISSSEKTLTVKNKMGKWTPAAAAGVCAVLLVIIPLPVFLWIRKKRTSRQSRRTETSDNMEQLNPGPVYDEISAQPTERDDLHYSTVHFSKKLTDPLYSTVQPHQPREQEHVHYAVVNFRHDRSPE</sequence>
<dbReference type="SMART" id="SM00409">
    <property type="entry name" value="IG"/>
    <property type="match status" value="3"/>
</dbReference>
<evidence type="ECO:0000313" key="5">
    <source>
        <dbReference type="RefSeq" id="XP_050926214.1"/>
    </source>
</evidence>
<dbReference type="AlphaFoldDB" id="A0AAJ8B5A8"/>
<dbReference type="GeneID" id="108887219"/>